<dbReference type="PANTHER" id="PTHR38696">
    <property type="entry name" value="MEDIATOR OF RNA POLYMERASE II TRANSCRIPTION SUBUNIT 13"/>
    <property type="match status" value="1"/>
</dbReference>
<evidence type="ECO:0000313" key="2">
    <source>
        <dbReference type="WBParaSite" id="SMUV_0000822201-mRNA-1"/>
    </source>
</evidence>
<evidence type="ECO:0000313" key="1">
    <source>
        <dbReference type="Proteomes" id="UP000046393"/>
    </source>
</evidence>
<dbReference type="WBParaSite" id="SMUV_0000822201-mRNA-1">
    <property type="protein sequence ID" value="SMUV_0000822201-mRNA-1"/>
    <property type="gene ID" value="SMUV_0000822201"/>
</dbReference>
<dbReference type="Proteomes" id="UP000046393">
    <property type="component" value="Unplaced"/>
</dbReference>
<accession>A0A0N5ATQ5</accession>
<keyword evidence="1" id="KW-1185">Reference proteome</keyword>
<proteinExistence type="predicted"/>
<organism evidence="1 2">
    <name type="scientific">Syphacia muris</name>
    <dbReference type="NCBI Taxonomy" id="451379"/>
    <lineage>
        <taxon>Eukaryota</taxon>
        <taxon>Metazoa</taxon>
        <taxon>Ecdysozoa</taxon>
        <taxon>Nematoda</taxon>
        <taxon>Chromadorea</taxon>
        <taxon>Rhabditida</taxon>
        <taxon>Spirurina</taxon>
        <taxon>Oxyuridomorpha</taxon>
        <taxon>Oxyuroidea</taxon>
        <taxon>Oxyuridae</taxon>
        <taxon>Syphacia</taxon>
    </lineage>
</organism>
<name>A0A0N5ATQ5_9BILA</name>
<dbReference type="STRING" id="451379.A0A0N5ATQ5"/>
<protein>
    <submittedName>
        <fullName evidence="2">PB1 domain-containing protein</fullName>
    </submittedName>
</protein>
<sequence>MGQTKSFPSRAENFPFFSLTFAETSVNIVDALPNVIDIIRKSINTYYGESVSDECQGISDYSRRLQIKRHPFLSTNPREYTTWTKRLLCGMLQDLYRCGWKIAVDSNFSIAEDISTLFFEKLPYCSGCTSSIMCLCIKNLEKIQLINAPAEMIAAVGKDILEDVHQSFTKKYDNVVEYHFSRSSSRNCSKRNQRLIIRERLLRCVEISQSLNYFYFGTAHVNGLTDCIFFIQDASRTPPMQSCCLFTVVNSKRIELYKGPSEIVEASEQCLKENDVFDIIKTSDHSGQSTLTFQLGGQWLNYTKRITYISRLATRLIQKFREIGWNVITTVSLSTDRREKPIFVLRKCCPASLPYFVLCPTGTDKIRLIDADREIIDFISNIVRQTWTIGVQCEGVENHNYCFQLADMPWNSLGFGRIFELSRMMMSRILFELNSIGWRIVCSADLTANRAFGRSLNPHCWFLDRVAYSSLNPCFSLPPLPSYDDVINEEDLSVISVLDGLF</sequence>
<reference evidence="2" key="1">
    <citation type="submission" date="2017-02" db="UniProtKB">
        <authorList>
            <consortium name="WormBaseParasite"/>
        </authorList>
    </citation>
    <scope>IDENTIFICATION</scope>
</reference>
<dbReference type="AlphaFoldDB" id="A0A0N5ATQ5"/>
<dbReference type="PANTHER" id="PTHR38696:SF1">
    <property type="entry name" value="MEDIATOR OF RNA POLYMERASE II TRANSCRIPTION SUBUNIT 13"/>
    <property type="match status" value="1"/>
</dbReference>